<evidence type="ECO:0000259" key="1">
    <source>
        <dbReference type="SMART" id="SM01037"/>
    </source>
</evidence>
<comment type="caution">
    <text evidence="2">The sequence shown here is derived from an EMBL/GenBank/DDBJ whole genome shotgun (WGS) entry which is preliminary data.</text>
</comment>
<dbReference type="EMBL" id="RXGB01005917">
    <property type="protein sequence ID" value="TMW87126.1"/>
    <property type="molecule type" value="Genomic_DNA"/>
</dbReference>
<evidence type="ECO:0000313" key="2">
    <source>
        <dbReference type="EMBL" id="TMW87126.1"/>
    </source>
</evidence>
<sequence length="147" mass="16756">MGVKGKLIASIEVKCGGHLIHDLFHSNTHHVPNISPSRVNHFEIHQGGIIKVGSIVSWKYHLYGKMKIVKEVIEAVDHKKKSITWKVIEGHLLELYDSFTIISSFEPQWTTWTLAYEKKNVATPDPLAFLGYLIELTKDIEGHFLKI</sequence>
<dbReference type="InterPro" id="IPR023393">
    <property type="entry name" value="START-like_dom_sf"/>
</dbReference>
<dbReference type="Gene3D" id="3.30.530.20">
    <property type="match status" value="1"/>
</dbReference>
<protein>
    <recommendedName>
        <fullName evidence="1">Bet v I/Major latex protein domain-containing protein</fullName>
    </recommendedName>
</protein>
<proteinExistence type="predicted"/>
<reference evidence="2" key="1">
    <citation type="submission" date="2019-05" db="EMBL/GenBank/DDBJ databases">
        <title>The de novo reference genome and transcriptome assemblies of the wild tomato species Solanum chilense.</title>
        <authorList>
            <person name="Stam R."/>
            <person name="Nosenko T."/>
            <person name="Hoerger A.C."/>
            <person name="Stephan W."/>
            <person name="Seidel M.A."/>
            <person name="Kuhn J.M.M."/>
            <person name="Haberer G."/>
            <person name="Tellier A."/>
        </authorList>
    </citation>
    <scope>NUCLEOTIDE SEQUENCE</scope>
    <source>
        <tissue evidence="2">Mature leaves</tissue>
    </source>
</reference>
<dbReference type="InterPro" id="IPR000916">
    <property type="entry name" value="Bet_v_I/MLP"/>
</dbReference>
<dbReference type="GO" id="GO:0006952">
    <property type="term" value="P:defense response"/>
    <property type="evidence" value="ECO:0007669"/>
    <property type="project" value="InterPro"/>
</dbReference>
<dbReference type="Pfam" id="PF00407">
    <property type="entry name" value="Bet_v_1"/>
    <property type="match status" value="1"/>
</dbReference>
<dbReference type="InterPro" id="IPR051761">
    <property type="entry name" value="MLP-like_ligand-binding"/>
</dbReference>
<dbReference type="PANTHER" id="PTHR31907">
    <property type="entry name" value="MLP-LIKE PROTEIN 423"/>
    <property type="match status" value="1"/>
</dbReference>
<name>A0A6N2AY08_SOLCI</name>
<dbReference type="SUPFAM" id="SSF55961">
    <property type="entry name" value="Bet v1-like"/>
    <property type="match status" value="1"/>
</dbReference>
<dbReference type="SMART" id="SM01037">
    <property type="entry name" value="Bet_v_1"/>
    <property type="match status" value="1"/>
</dbReference>
<dbReference type="AlphaFoldDB" id="A0A6N2AY08"/>
<feature type="domain" description="Bet v I/Major latex protein" evidence="1">
    <location>
        <begin position="2"/>
        <end position="147"/>
    </location>
</feature>
<organism evidence="2">
    <name type="scientific">Solanum chilense</name>
    <name type="common">Tomato</name>
    <name type="synonym">Lycopersicon chilense</name>
    <dbReference type="NCBI Taxonomy" id="4083"/>
    <lineage>
        <taxon>Eukaryota</taxon>
        <taxon>Viridiplantae</taxon>
        <taxon>Streptophyta</taxon>
        <taxon>Embryophyta</taxon>
        <taxon>Tracheophyta</taxon>
        <taxon>Spermatophyta</taxon>
        <taxon>Magnoliopsida</taxon>
        <taxon>eudicotyledons</taxon>
        <taxon>Gunneridae</taxon>
        <taxon>Pentapetalae</taxon>
        <taxon>asterids</taxon>
        <taxon>lamiids</taxon>
        <taxon>Solanales</taxon>
        <taxon>Solanaceae</taxon>
        <taxon>Solanoideae</taxon>
        <taxon>Solaneae</taxon>
        <taxon>Solanum</taxon>
        <taxon>Solanum subgen. Lycopersicon</taxon>
    </lineage>
</organism>
<gene>
    <name evidence="2" type="ORF">EJD97_020388</name>
</gene>
<accession>A0A6N2AY08</accession>